<dbReference type="GO" id="GO:0004602">
    <property type="term" value="F:glutathione peroxidase activity"/>
    <property type="evidence" value="ECO:0007669"/>
    <property type="project" value="UniProtKB-EC"/>
</dbReference>
<dbReference type="Gene3D" id="3.40.30.10">
    <property type="entry name" value="Glutaredoxin"/>
    <property type="match status" value="1"/>
</dbReference>
<keyword evidence="9" id="KW-1185">Reference proteome</keyword>
<dbReference type="InterPro" id="IPR000889">
    <property type="entry name" value="Glutathione_peroxidase"/>
</dbReference>
<comment type="caution">
    <text evidence="8">The sequence shown here is derived from an EMBL/GenBank/DDBJ whole genome shotgun (WGS) entry which is preliminary data.</text>
</comment>
<feature type="active site" evidence="6">
    <location>
        <position position="35"/>
    </location>
</feature>
<dbReference type="InterPro" id="IPR036249">
    <property type="entry name" value="Thioredoxin-like_sf"/>
</dbReference>
<keyword evidence="4 7" id="KW-0560">Oxidoreductase</keyword>
<dbReference type="InterPro" id="IPR029759">
    <property type="entry name" value="GPX_AS"/>
</dbReference>
<evidence type="ECO:0000256" key="2">
    <source>
        <dbReference type="ARBA" id="ARBA00006926"/>
    </source>
</evidence>
<dbReference type="SUPFAM" id="SSF52833">
    <property type="entry name" value="Thioredoxin-like"/>
    <property type="match status" value="1"/>
</dbReference>
<dbReference type="GO" id="GO:0034599">
    <property type="term" value="P:cellular response to oxidative stress"/>
    <property type="evidence" value="ECO:0007669"/>
    <property type="project" value="TreeGrafter"/>
</dbReference>
<sequence>MSIYPFNATLENGQTYPLDNYRGKVIIIVNTATKCGLTPQFEELEAIYEAYKEQGLIILGFPSNQFKQELATGTEAAEACRLTYGVTFPMHELTVVNGEEADPLYKYLKKQAPGFLNDEIKWNFTKFIIDQEGQVVARFAPKDEPNKMLPTIKDLLAKNQ</sequence>
<evidence type="ECO:0000256" key="7">
    <source>
        <dbReference type="RuleBase" id="RU000499"/>
    </source>
</evidence>
<dbReference type="PROSITE" id="PS00763">
    <property type="entry name" value="GLUTATHIONE_PEROXID_2"/>
    <property type="match status" value="1"/>
</dbReference>
<reference evidence="8" key="2">
    <citation type="submission" date="2020-09" db="EMBL/GenBank/DDBJ databases">
        <authorList>
            <person name="Sun Q."/>
            <person name="Sedlacek I."/>
        </authorList>
    </citation>
    <scope>NUCLEOTIDE SEQUENCE</scope>
    <source>
        <strain evidence="8">CCM 8433</strain>
    </source>
</reference>
<dbReference type="PANTHER" id="PTHR11592">
    <property type="entry name" value="GLUTATHIONE PEROXIDASE"/>
    <property type="match status" value="1"/>
</dbReference>
<evidence type="ECO:0000256" key="3">
    <source>
        <dbReference type="ARBA" id="ARBA00022559"/>
    </source>
</evidence>
<dbReference type="EMBL" id="BMDT01000001">
    <property type="protein sequence ID" value="GGI64446.1"/>
    <property type="molecule type" value="Genomic_DNA"/>
</dbReference>
<evidence type="ECO:0000256" key="5">
    <source>
        <dbReference type="ARBA" id="ARBA00069346"/>
    </source>
</evidence>
<dbReference type="CDD" id="cd00340">
    <property type="entry name" value="GSH_Peroxidase"/>
    <property type="match status" value="1"/>
</dbReference>
<dbReference type="PRINTS" id="PR01011">
    <property type="entry name" value="GLUTPROXDASE"/>
</dbReference>
<dbReference type="PROSITE" id="PS51355">
    <property type="entry name" value="GLUTATHIONE_PEROXID_3"/>
    <property type="match status" value="1"/>
</dbReference>
<dbReference type="AlphaFoldDB" id="A0A917N3I2"/>
<keyword evidence="3 7" id="KW-0575">Peroxidase</keyword>
<evidence type="ECO:0000313" key="9">
    <source>
        <dbReference type="Proteomes" id="UP000622610"/>
    </source>
</evidence>
<accession>A0A917N3I2</accession>
<comment type="similarity">
    <text evidence="2 7">Belongs to the glutathione peroxidase family.</text>
</comment>
<gene>
    <name evidence="8" type="primary">gpxA</name>
    <name evidence="8" type="ORF">GCM10011482_01000</name>
</gene>
<evidence type="ECO:0000313" key="8">
    <source>
        <dbReference type="EMBL" id="GGI64446.1"/>
    </source>
</evidence>
<dbReference type="RefSeq" id="WP_188366307.1">
    <property type="nucleotide sequence ID" value="NZ_BMDT01000001.1"/>
</dbReference>
<evidence type="ECO:0000256" key="4">
    <source>
        <dbReference type="ARBA" id="ARBA00023002"/>
    </source>
</evidence>
<organism evidence="8 9">
    <name type="scientific">Enterococcus alcedinis</name>
    <dbReference type="NCBI Taxonomy" id="1274384"/>
    <lineage>
        <taxon>Bacteria</taxon>
        <taxon>Bacillati</taxon>
        <taxon>Bacillota</taxon>
        <taxon>Bacilli</taxon>
        <taxon>Lactobacillales</taxon>
        <taxon>Enterococcaceae</taxon>
        <taxon>Enterococcus</taxon>
    </lineage>
</organism>
<protein>
    <recommendedName>
        <fullName evidence="5 7">Glutathione peroxidase</fullName>
    </recommendedName>
</protein>
<dbReference type="Pfam" id="PF00255">
    <property type="entry name" value="GSHPx"/>
    <property type="match status" value="1"/>
</dbReference>
<dbReference type="PIRSF" id="PIRSF000303">
    <property type="entry name" value="Glutathion_perox"/>
    <property type="match status" value="1"/>
</dbReference>
<dbReference type="InterPro" id="IPR029760">
    <property type="entry name" value="GPX_CS"/>
</dbReference>
<name>A0A917N3I2_9ENTE</name>
<comment type="catalytic activity">
    <reaction evidence="1">
        <text>2 glutathione + H2O2 = glutathione disulfide + 2 H2O</text>
        <dbReference type="Rhea" id="RHEA:16833"/>
        <dbReference type="ChEBI" id="CHEBI:15377"/>
        <dbReference type="ChEBI" id="CHEBI:16240"/>
        <dbReference type="ChEBI" id="CHEBI:57925"/>
        <dbReference type="ChEBI" id="CHEBI:58297"/>
        <dbReference type="EC" id="1.11.1.9"/>
    </reaction>
</comment>
<dbReference type="PANTHER" id="PTHR11592:SF78">
    <property type="entry name" value="GLUTATHIONE PEROXIDASE"/>
    <property type="match status" value="1"/>
</dbReference>
<proteinExistence type="inferred from homology"/>
<dbReference type="PROSITE" id="PS00460">
    <property type="entry name" value="GLUTATHIONE_PEROXID_1"/>
    <property type="match status" value="1"/>
</dbReference>
<dbReference type="Proteomes" id="UP000622610">
    <property type="component" value="Unassembled WGS sequence"/>
</dbReference>
<reference evidence="8" key="1">
    <citation type="journal article" date="2014" name="Int. J. Syst. Evol. Microbiol.">
        <title>Complete genome sequence of Corynebacterium casei LMG S-19264T (=DSM 44701T), isolated from a smear-ripened cheese.</title>
        <authorList>
            <consortium name="US DOE Joint Genome Institute (JGI-PGF)"/>
            <person name="Walter F."/>
            <person name="Albersmeier A."/>
            <person name="Kalinowski J."/>
            <person name="Ruckert C."/>
        </authorList>
    </citation>
    <scope>NUCLEOTIDE SEQUENCE</scope>
    <source>
        <strain evidence="8">CCM 8433</strain>
    </source>
</reference>
<evidence type="ECO:0000256" key="1">
    <source>
        <dbReference type="ARBA" id="ARBA00000217"/>
    </source>
</evidence>
<dbReference type="FunFam" id="3.40.30.10:FF:000010">
    <property type="entry name" value="Glutathione peroxidase"/>
    <property type="match status" value="1"/>
</dbReference>
<evidence type="ECO:0000256" key="6">
    <source>
        <dbReference type="PIRSR" id="PIRSR000303-1"/>
    </source>
</evidence>